<proteinExistence type="predicted"/>
<name>A0A2D4MV88_9SAUR</name>
<sequence>MAPEVLESRVNLEDLESFKQMDVYSMALVLWEIASRCDAIGGKAINVSQSSFSGPKEGNESPLNFKLLLQYCFPLDIPASTGQRTGENAFLKWKAFQVQ</sequence>
<dbReference type="Gene3D" id="1.10.510.10">
    <property type="entry name" value="Transferase(Phosphotransferase) domain 1"/>
    <property type="match status" value="1"/>
</dbReference>
<dbReference type="PANTHER" id="PTHR23255:SF51">
    <property type="entry name" value="TGF-BETA RECEPTOR TYPE-2"/>
    <property type="match status" value="1"/>
</dbReference>
<dbReference type="AlphaFoldDB" id="A0A2D4MV88"/>
<dbReference type="GO" id="GO:0004675">
    <property type="term" value="F:transmembrane receptor protein serine/threonine kinase activity"/>
    <property type="evidence" value="ECO:0007669"/>
    <property type="project" value="InterPro"/>
</dbReference>
<evidence type="ECO:0000256" key="3">
    <source>
        <dbReference type="ARBA" id="ARBA00022679"/>
    </source>
</evidence>
<dbReference type="GO" id="GO:0005524">
    <property type="term" value="F:ATP binding"/>
    <property type="evidence" value="ECO:0007669"/>
    <property type="project" value="UniProtKB-KW"/>
</dbReference>
<keyword evidence="8" id="KW-1133">Transmembrane helix</keyword>
<dbReference type="InterPro" id="IPR000333">
    <property type="entry name" value="TGFB_receptor"/>
</dbReference>
<keyword evidence="5" id="KW-0547">Nucleotide-binding</keyword>
<dbReference type="GO" id="GO:0043235">
    <property type="term" value="C:receptor complex"/>
    <property type="evidence" value="ECO:0007669"/>
    <property type="project" value="TreeGrafter"/>
</dbReference>
<protein>
    <recommendedName>
        <fullName evidence="12">Receptor protein serine/threonine kinase</fullName>
    </recommendedName>
</protein>
<dbReference type="InterPro" id="IPR011009">
    <property type="entry name" value="Kinase-like_dom_sf"/>
</dbReference>
<evidence type="ECO:0000256" key="9">
    <source>
        <dbReference type="ARBA" id="ARBA00023136"/>
    </source>
</evidence>
<dbReference type="GO" id="GO:0071363">
    <property type="term" value="P:cellular response to growth factor stimulus"/>
    <property type="evidence" value="ECO:0007669"/>
    <property type="project" value="TreeGrafter"/>
</dbReference>
<evidence type="ECO:0000256" key="7">
    <source>
        <dbReference type="ARBA" id="ARBA00022840"/>
    </source>
</evidence>
<dbReference type="SUPFAM" id="SSF56112">
    <property type="entry name" value="Protein kinase-like (PK-like)"/>
    <property type="match status" value="1"/>
</dbReference>
<keyword evidence="10" id="KW-0675">Receptor</keyword>
<dbReference type="EMBL" id="IACM01128827">
    <property type="protein sequence ID" value="LAB37321.1"/>
    <property type="molecule type" value="Transcribed_RNA"/>
</dbReference>
<reference evidence="11" key="1">
    <citation type="submission" date="2017-07" db="EMBL/GenBank/DDBJ databases">
        <authorList>
            <person name="Mikheyev A."/>
            <person name="Grau M."/>
        </authorList>
    </citation>
    <scope>NUCLEOTIDE SEQUENCE</scope>
    <source>
        <tissue evidence="11">Venom_gland</tissue>
    </source>
</reference>
<evidence type="ECO:0000256" key="2">
    <source>
        <dbReference type="ARBA" id="ARBA00022527"/>
    </source>
</evidence>
<keyword evidence="7" id="KW-0067">ATP-binding</keyword>
<keyword evidence="4" id="KW-0812">Transmembrane</keyword>
<evidence type="ECO:0000256" key="6">
    <source>
        <dbReference type="ARBA" id="ARBA00022777"/>
    </source>
</evidence>
<evidence type="ECO:0000256" key="4">
    <source>
        <dbReference type="ARBA" id="ARBA00022692"/>
    </source>
</evidence>
<keyword evidence="2" id="KW-0723">Serine/threonine-protein kinase</keyword>
<organism evidence="11">
    <name type="scientific">Micrurus spixii</name>
    <name type="common">Amazon coral snake</name>
    <dbReference type="NCBI Taxonomy" id="129469"/>
    <lineage>
        <taxon>Eukaryota</taxon>
        <taxon>Metazoa</taxon>
        <taxon>Chordata</taxon>
        <taxon>Craniata</taxon>
        <taxon>Vertebrata</taxon>
        <taxon>Euteleostomi</taxon>
        <taxon>Lepidosauria</taxon>
        <taxon>Squamata</taxon>
        <taxon>Bifurcata</taxon>
        <taxon>Unidentata</taxon>
        <taxon>Episquamata</taxon>
        <taxon>Toxicofera</taxon>
        <taxon>Serpentes</taxon>
        <taxon>Colubroidea</taxon>
        <taxon>Elapidae</taxon>
        <taxon>Elapinae</taxon>
        <taxon>Micrurus</taxon>
    </lineage>
</organism>
<keyword evidence="3" id="KW-0808">Transferase</keyword>
<dbReference type="PANTHER" id="PTHR23255">
    <property type="entry name" value="TRANSFORMING GROWTH FACTOR-BETA RECEPTOR TYPE I AND II"/>
    <property type="match status" value="1"/>
</dbReference>
<keyword evidence="6" id="KW-0418">Kinase</keyword>
<evidence type="ECO:0000256" key="10">
    <source>
        <dbReference type="ARBA" id="ARBA00023170"/>
    </source>
</evidence>
<reference evidence="11" key="2">
    <citation type="submission" date="2017-11" db="EMBL/GenBank/DDBJ databases">
        <title>Coralsnake Venomics: Analyses of Venom Gland Transcriptomes and Proteomes of Six Brazilian Taxa.</title>
        <authorList>
            <person name="Aird S.D."/>
            <person name="Jorge da Silva N."/>
            <person name="Qiu L."/>
            <person name="Villar-Briones A."/>
            <person name="Aparecida-Saddi V."/>
            <person name="Campos-Telles M.P."/>
            <person name="Grau M."/>
            <person name="Mikheyev A.S."/>
        </authorList>
    </citation>
    <scope>NUCLEOTIDE SEQUENCE</scope>
    <source>
        <tissue evidence="11">Venom_gland</tissue>
    </source>
</reference>
<comment type="subcellular location">
    <subcellularLocation>
        <location evidence="1">Membrane</location>
        <topology evidence="1">Single-pass type I membrane protein</topology>
    </subcellularLocation>
</comment>
<evidence type="ECO:0008006" key="12">
    <source>
        <dbReference type="Google" id="ProtNLM"/>
    </source>
</evidence>
<evidence type="ECO:0000256" key="8">
    <source>
        <dbReference type="ARBA" id="ARBA00022989"/>
    </source>
</evidence>
<dbReference type="GO" id="GO:0005886">
    <property type="term" value="C:plasma membrane"/>
    <property type="evidence" value="ECO:0007669"/>
    <property type="project" value="TreeGrafter"/>
</dbReference>
<dbReference type="GO" id="GO:0007507">
    <property type="term" value="P:heart development"/>
    <property type="evidence" value="ECO:0007669"/>
    <property type="project" value="TreeGrafter"/>
</dbReference>
<evidence type="ECO:0000256" key="1">
    <source>
        <dbReference type="ARBA" id="ARBA00004479"/>
    </source>
</evidence>
<evidence type="ECO:0000256" key="5">
    <source>
        <dbReference type="ARBA" id="ARBA00022741"/>
    </source>
</evidence>
<evidence type="ECO:0000313" key="11">
    <source>
        <dbReference type="EMBL" id="LAB37321.1"/>
    </source>
</evidence>
<accession>A0A2D4MV88</accession>
<keyword evidence="9" id="KW-0472">Membrane</keyword>